<dbReference type="HAMAP" id="MF_01539">
    <property type="entry name" value="TmcAL"/>
    <property type="match status" value="1"/>
</dbReference>
<keyword evidence="2" id="KW-0067">ATP-binding</keyword>
<dbReference type="Pfam" id="PF05636">
    <property type="entry name" value="HIGH_NTase1"/>
    <property type="match status" value="1"/>
</dbReference>
<keyword evidence="2" id="KW-0963">Cytoplasm</keyword>
<dbReference type="Proteomes" id="UP000824001">
    <property type="component" value="Unassembled WGS sequence"/>
</dbReference>
<dbReference type="GO" id="GO:0005737">
    <property type="term" value="C:cytoplasm"/>
    <property type="evidence" value="ECO:0007669"/>
    <property type="project" value="UniProtKB-SubCell"/>
</dbReference>
<evidence type="ECO:0000256" key="1">
    <source>
        <dbReference type="ARBA" id="ARBA00022694"/>
    </source>
</evidence>
<feature type="binding site" evidence="2">
    <location>
        <position position="161"/>
    </location>
    <ligand>
        <name>ATP</name>
        <dbReference type="ChEBI" id="CHEBI:30616"/>
    </ligand>
</feature>
<comment type="similarity">
    <text evidence="2">Belongs to the TmcAL family.</text>
</comment>
<protein>
    <recommendedName>
        <fullName evidence="2">tRNA(Met) cytidine acetate ligase</fullName>
        <ecNumber evidence="2">6.3.4.-</ecNumber>
    </recommendedName>
</protein>
<accession>A0A9D1FC50</accession>
<reference evidence="3" key="1">
    <citation type="submission" date="2020-10" db="EMBL/GenBank/DDBJ databases">
        <authorList>
            <person name="Gilroy R."/>
        </authorList>
    </citation>
    <scope>NUCLEOTIDE SEQUENCE</scope>
    <source>
        <strain evidence="3">ChiHjej10B9-9673</strain>
    </source>
</reference>
<dbReference type="GO" id="GO:0006400">
    <property type="term" value="P:tRNA modification"/>
    <property type="evidence" value="ECO:0007669"/>
    <property type="project" value="UniProtKB-UniRule"/>
</dbReference>
<reference evidence="3" key="2">
    <citation type="journal article" date="2021" name="PeerJ">
        <title>Extensive microbial diversity within the chicken gut microbiome revealed by metagenomics and culture.</title>
        <authorList>
            <person name="Gilroy R."/>
            <person name="Ravi A."/>
            <person name="Getino M."/>
            <person name="Pursley I."/>
            <person name="Horton D.L."/>
            <person name="Alikhan N.F."/>
            <person name="Baker D."/>
            <person name="Gharbi K."/>
            <person name="Hall N."/>
            <person name="Watson M."/>
            <person name="Adriaenssens E.M."/>
            <person name="Foster-Nyarko E."/>
            <person name="Jarju S."/>
            <person name="Secka A."/>
            <person name="Antonio M."/>
            <person name="Oren A."/>
            <person name="Chaudhuri R.R."/>
            <person name="La Ragione R."/>
            <person name="Hildebrand F."/>
            <person name="Pallen M.J."/>
        </authorList>
    </citation>
    <scope>NUCLEOTIDE SEQUENCE</scope>
    <source>
        <strain evidence="3">ChiHjej10B9-9673</strain>
    </source>
</reference>
<dbReference type="GO" id="GO:0000049">
    <property type="term" value="F:tRNA binding"/>
    <property type="evidence" value="ECO:0007669"/>
    <property type="project" value="UniProtKB-KW"/>
</dbReference>
<dbReference type="SUPFAM" id="SSF52374">
    <property type="entry name" value="Nucleotidylyl transferase"/>
    <property type="match status" value="1"/>
</dbReference>
<comment type="caution">
    <text evidence="2">Lacks conserved residue(s) required for the propagation of feature annotation.</text>
</comment>
<comment type="subcellular location">
    <subcellularLocation>
        <location evidence="2">Cytoplasm</location>
    </subcellularLocation>
</comment>
<feature type="binding site" evidence="2">
    <location>
        <begin position="7"/>
        <end position="20"/>
    </location>
    <ligand>
        <name>ATP</name>
        <dbReference type="ChEBI" id="CHEBI:30616"/>
    </ligand>
</feature>
<dbReference type="AlphaFoldDB" id="A0A9D1FC50"/>
<comment type="function">
    <text evidence="2">Catalyzes the formation of N(4)-acetylcytidine (ac(4)C) at the wobble position of elongator tRNA(Met), using acetate and ATP as substrates. First activates an acetate ion to form acetyladenylate (Ac-AMP) and then transfers the acetyl group to tRNA to form ac(4)C34.</text>
</comment>
<dbReference type="PANTHER" id="PTHR37825">
    <property type="entry name" value="TRNA(MET) CYTIDINE ACETATE LIGASE"/>
    <property type="match status" value="1"/>
</dbReference>
<sequence length="405" mass="43699">MKIAGIVAEYNPFHNGHEAHIEATRAALGADTGIICCMSGDFVQRGEAAQWSKFARAEAAARCGADLVFELPAPWSLSSAEGFARGAVGLLDALGVVDYLSFGSESKSVEPLERAAEALLDPAVDAAIKAELATGESYAAVRERVLERFIGPDARVVETPNNILAVEYIKALYEERSRIRPLAVERTGADHDRPGTGRIRSAAEIRTLTAAGKPVAPFMPRAANAVLERERQQGRGPVFMRSLESALLSRLRMLTLADFAALPDASEGLENRLLAAMEEPTLDGVLAAAKSKRYALSRLRRMCMCACLGIRAGMNELAPPYARLLAVGGRGRELLRMIEGRSRVPVITKSAAGRKLPREAREVFELNAAARDLFVLGCPTQAERRGGSDWRASPAIIAPEDGLRR</sequence>
<gene>
    <name evidence="2" type="primary">tmcAL</name>
    <name evidence="3" type="ORF">IAC18_00665</name>
</gene>
<evidence type="ECO:0000313" key="3">
    <source>
        <dbReference type="EMBL" id="HIS66049.1"/>
    </source>
</evidence>
<comment type="caution">
    <text evidence="3">The sequence shown here is derived from an EMBL/GenBank/DDBJ whole genome shotgun (WGS) entry which is preliminary data.</text>
</comment>
<dbReference type="GO" id="GO:0016879">
    <property type="term" value="F:ligase activity, forming carbon-nitrogen bonds"/>
    <property type="evidence" value="ECO:0007669"/>
    <property type="project" value="UniProtKB-UniRule"/>
</dbReference>
<dbReference type="PANTHER" id="PTHR37825:SF1">
    <property type="entry name" value="TRNA(MET) CYTIDINE ACETATE LIGASE"/>
    <property type="match status" value="1"/>
</dbReference>
<dbReference type="InterPro" id="IPR014729">
    <property type="entry name" value="Rossmann-like_a/b/a_fold"/>
</dbReference>
<name>A0A9D1FC50_9FIRM</name>
<keyword evidence="2" id="KW-0694">RNA-binding</keyword>
<evidence type="ECO:0000256" key="2">
    <source>
        <dbReference type="HAMAP-Rule" id="MF_01539"/>
    </source>
</evidence>
<feature type="binding site" evidence="2">
    <location>
        <position position="103"/>
    </location>
    <ligand>
        <name>ATP</name>
        <dbReference type="ChEBI" id="CHEBI:30616"/>
    </ligand>
</feature>
<dbReference type="EMBL" id="DVJK01000019">
    <property type="protein sequence ID" value="HIS66049.1"/>
    <property type="molecule type" value="Genomic_DNA"/>
</dbReference>
<dbReference type="InterPro" id="IPR008513">
    <property type="entry name" value="tRNA(Met)_cyd_acetate_ligase"/>
</dbReference>
<organism evidence="3 4">
    <name type="scientific">Candidatus Scatomorpha merdipullorum</name>
    <dbReference type="NCBI Taxonomy" id="2840927"/>
    <lineage>
        <taxon>Bacteria</taxon>
        <taxon>Bacillati</taxon>
        <taxon>Bacillota</taxon>
        <taxon>Clostridia</taxon>
        <taxon>Eubacteriales</taxon>
        <taxon>Candidatus Scatomorpha</taxon>
    </lineage>
</organism>
<keyword evidence="2" id="KW-0820">tRNA-binding</keyword>
<keyword evidence="1 2" id="KW-0819">tRNA processing</keyword>
<dbReference type="Gene3D" id="3.40.50.620">
    <property type="entry name" value="HUPs"/>
    <property type="match status" value="1"/>
</dbReference>
<keyword evidence="2" id="KW-0547">Nucleotide-binding</keyword>
<feature type="binding site" evidence="2">
    <location>
        <position position="186"/>
    </location>
    <ligand>
        <name>ATP</name>
        <dbReference type="ChEBI" id="CHEBI:30616"/>
    </ligand>
</feature>
<proteinExistence type="inferred from homology"/>
<keyword evidence="2" id="KW-0436">Ligase</keyword>
<comment type="catalytic activity">
    <reaction evidence="2">
        <text>cytidine(34) in elongator tRNA(Met) + acetate + ATP = N(4)-acetylcytidine(34) in elongator tRNA(Met) + AMP + diphosphate</text>
        <dbReference type="Rhea" id="RHEA:58144"/>
        <dbReference type="Rhea" id="RHEA-COMP:10693"/>
        <dbReference type="Rhea" id="RHEA-COMP:10694"/>
        <dbReference type="ChEBI" id="CHEBI:30089"/>
        <dbReference type="ChEBI" id="CHEBI:30616"/>
        <dbReference type="ChEBI" id="CHEBI:33019"/>
        <dbReference type="ChEBI" id="CHEBI:74900"/>
        <dbReference type="ChEBI" id="CHEBI:82748"/>
        <dbReference type="ChEBI" id="CHEBI:456215"/>
    </reaction>
</comment>
<dbReference type="GO" id="GO:0005524">
    <property type="term" value="F:ATP binding"/>
    <property type="evidence" value="ECO:0007669"/>
    <property type="project" value="UniProtKB-KW"/>
</dbReference>
<dbReference type="EC" id="6.3.4.-" evidence="2"/>
<evidence type="ECO:0000313" key="4">
    <source>
        <dbReference type="Proteomes" id="UP000824001"/>
    </source>
</evidence>